<sequence>MPMLSSPFCGTGALTLSFLFPPLPLLFSFSLLSCRDIHQASLALVARGQWHEETQIWICSSSRTYI</sequence>
<evidence type="ECO:0008006" key="3">
    <source>
        <dbReference type="Google" id="ProtNLM"/>
    </source>
</evidence>
<dbReference type="AlphaFoldDB" id="A0AAV5KJ74"/>
<comment type="caution">
    <text evidence="1">The sequence shown here is derived from an EMBL/GenBank/DDBJ whole genome shotgun (WGS) entry which is preliminary data.</text>
</comment>
<keyword evidence="2" id="KW-1185">Reference proteome</keyword>
<protein>
    <recommendedName>
        <fullName evidence="3">Secreted protein</fullName>
    </recommendedName>
</protein>
<evidence type="ECO:0000313" key="2">
    <source>
        <dbReference type="Proteomes" id="UP001054252"/>
    </source>
</evidence>
<dbReference type="EMBL" id="BPVZ01000066">
    <property type="protein sequence ID" value="GKV24666.1"/>
    <property type="molecule type" value="Genomic_DNA"/>
</dbReference>
<name>A0AAV5KJ74_9ROSI</name>
<accession>A0AAV5KJ74</accession>
<evidence type="ECO:0000313" key="1">
    <source>
        <dbReference type="EMBL" id="GKV24666.1"/>
    </source>
</evidence>
<proteinExistence type="predicted"/>
<dbReference type="Proteomes" id="UP001054252">
    <property type="component" value="Unassembled WGS sequence"/>
</dbReference>
<reference evidence="1 2" key="1">
    <citation type="journal article" date="2021" name="Commun. Biol.">
        <title>The genome of Shorea leprosula (Dipterocarpaceae) highlights the ecological relevance of drought in aseasonal tropical rainforests.</title>
        <authorList>
            <person name="Ng K.K.S."/>
            <person name="Kobayashi M.J."/>
            <person name="Fawcett J.A."/>
            <person name="Hatakeyama M."/>
            <person name="Paape T."/>
            <person name="Ng C.H."/>
            <person name="Ang C.C."/>
            <person name="Tnah L.H."/>
            <person name="Lee C.T."/>
            <person name="Nishiyama T."/>
            <person name="Sese J."/>
            <person name="O'Brien M.J."/>
            <person name="Copetti D."/>
            <person name="Mohd Noor M.I."/>
            <person name="Ong R.C."/>
            <person name="Putra M."/>
            <person name="Sireger I.Z."/>
            <person name="Indrioko S."/>
            <person name="Kosugi Y."/>
            <person name="Izuno A."/>
            <person name="Isagi Y."/>
            <person name="Lee S.L."/>
            <person name="Shimizu K.K."/>
        </authorList>
    </citation>
    <scope>NUCLEOTIDE SEQUENCE [LARGE SCALE GENOMIC DNA]</scope>
    <source>
        <strain evidence="1">214</strain>
    </source>
</reference>
<organism evidence="1 2">
    <name type="scientific">Rubroshorea leprosula</name>
    <dbReference type="NCBI Taxonomy" id="152421"/>
    <lineage>
        <taxon>Eukaryota</taxon>
        <taxon>Viridiplantae</taxon>
        <taxon>Streptophyta</taxon>
        <taxon>Embryophyta</taxon>
        <taxon>Tracheophyta</taxon>
        <taxon>Spermatophyta</taxon>
        <taxon>Magnoliopsida</taxon>
        <taxon>eudicotyledons</taxon>
        <taxon>Gunneridae</taxon>
        <taxon>Pentapetalae</taxon>
        <taxon>rosids</taxon>
        <taxon>malvids</taxon>
        <taxon>Malvales</taxon>
        <taxon>Dipterocarpaceae</taxon>
        <taxon>Rubroshorea</taxon>
    </lineage>
</organism>
<gene>
    <name evidence="1" type="ORF">SLEP1_g34250</name>
</gene>